<evidence type="ECO:0000256" key="9">
    <source>
        <dbReference type="SAM" id="MobiDB-lite"/>
    </source>
</evidence>
<evidence type="ECO:0000313" key="13">
    <source>
        <dbReference type="Proteomes" id="UP000095300"/>
    </source>
</evidence>
<dbReference type="SMART" id="SM00868">
    <property type="entry name" value="zf-AD"/>
    <property type="match status" value="2"/>
</dbReference>
<feature type="domain" description="C2H2-type" evidence="10">
    <location>
        <begin position="450"/>
        <end position="477"/>
    </location>
</feature>
<dbReference type="Pfam" id="PF00096">
    <property type="entry name" value="zf-C2H2"/>
    <property type="match status" value="2"/>
</dbReference>
<evidence type="ECO:0000256" key="3">
    <source>
        <dbReference type="ARBA" id="ARBA00022771"/>
    </source>
</evidence>
<dbReference type="SMART" id="SM00355">
    <property type="entry name" value="ZnF_C2H2"/>
    <property type="match status" value="12"/>
</dbReference>
<dbReference type="Gene3D" id="3.30.160.60">
    <property type="entry name" value="Classic Zinc Finger"/>
    <property type="match status" value="6"/>
</dbReference>
<evidence type="ECO:0000259" key="10">
    <source>
        <dbReference type="PROSITE" id="PS50157"/>
    </source>
</evidence>
<dbReference type="PROSITE" id="PS00028">
    <property type="entry name" value="ZINC_FINGER_C2H2_1"/>
    <property type="match status" value="6"/>
</dbReference>
<feature type="binding site" evidence="8">
    <location>
        <position position="63"/>
    </location>
    <ligand>
        <name>Zn(2+)</name>
        <dbReference type="ChEBI" id="CHEBI:29105"/>
    </ligand>
</feature>
<evidence type="ECO:0000256" key="7">
    <source>
        <dbReference type="PROSITE-ProRule" id="PRU00042"/>
    </source>
</evidence>
<feature type="binding site" evidence="8">
    <location>
        <position position="13"/>
    </location>
    <ligand>
        <name>Zn(2+)</name>
        <dbReference type="ChEBI" id="CHEBI:29105"/>
    </ligand>
</feature>
<evidence type="ECO:0000256" key="2">
    <source>
        <dbReference type="ARBA" id="ARBA00022737"/>
    </source>
</evidence>
<dbReference type="InterPro" id="IPR013087">
    <property type="entry name" value="Znf_C2H2_type"/>
</dbReference>
<evidence type="ECO:0000313" key="12">
    <source>
        <dbReference type="EnsemblMetazoa" id="SCAU001884-PB"/>
    </source>
</evidence>
<feature type="domain" description="C2H2-type" evidence="10">
    <location>
        <begin position="596"/>
        <end position="623"/>
    </location>
</feature>
<organism evidence="12 13">
    <name type="scientific">Stomoxys calcitrans</name>
    <name type="common">Stable fly</name>
    <name type="synonym">Conops calcitrans</name>
    <dbReference type="NCBI Taxonomy" id="35570"/>
    <lineage>
        <taxon>Eukaryota</taxon>
        <taxon>Metazoa</taxon>
        <taxon>Ecdysozoa</taxon>
        <taxon>Arthropoda</taxon>
        <taxon>Hexapoda</taxon>
        <taxon>Insecta</taxon>
        <taxon>Pterygota</taxon>
        <taxon>Neoptera</taxon>
        <taxon>Endopterygota</taxon>
        <taxon>Diptera</taxon>
        <taxon>Brachycera</taxon>
        <taxon>Muscomorpha</taxon>
        <taxon>Muscoidea</taxon>
        <taxon>Muscidae</taxon>
        <taxon>Stomoxys</taxon>
    </lineage>
</organism>
<feature type="domain" description="C2H2-type" evidence="10">
    <location>
        <begin position="480"/>
        <end position="508"/>
    </location>
</feature>
<keyword evidence="2" id="KW-0677">Repeat</keyword>
<dbReference type="InterPro" id="IPR012934">
    <property type="entry name" value="Znf_AD"/>
</dbReference>
<feature type="domain" description="ZAD" evidence="11">
    <location>
        <begin position="8"/>
        <end position="90"/>
    </location>
</feature>
<dbReference type="PANTHER" id="PTHR24388">
    <property type="entry name" value="ZINC FINGER PROTEIN"/>
    <property type="match status" value="1"/>
</dbReference>
<dbReference type="InterPro" id="IPR036236">
    <property type="entry name" value="Znf_C2H2_sf"/>
</dbReference>
<accession>A0A1I8NTI2</accession>
<dbReference type="Proteomes" id="UP000095300">
    <property type="component" value="Unassembled WGS sequence"/>
</dbReference>
<dbReference type="SUPFAM" id="SSF57667">
    <property type="entry name" value="beta-beta-alpha zinc fingers"/>
    <property type="match status" value="5"/>
</dbReference>
<evidence type="ECO:0000256" key="6">
    <source>
        <dbReference type="ARBA" id="ARBA00037948"/>
    </source>
</evidence>
<gene>
    <name evidence="12" type="primary">106093393</name>
</gene>
<evidence type="ECO:0000259" key="11">
    <source>
        <dbReference type="PROSITE" id="PS51915"/>
    </source>
</evidence>
<feature type="binding site" evidence="8">
    <location>
        <position position="10"/>
    </location>
    <ligand>
        <name>Zn(2+)</name>
        <dbReference type="ChEBI" id="CHEBI:29105"/>
    </ligand>
</feature>
<dbReference type="InterPro" id="IPR050527">
    <property type="entry name" value="Snail/Krueppel_Znf"/>
</dbReference>
<feature type="region of interest" description="Disordered" evidence="9">
    <location>
        <begin position="801"/>
        <end position="833"/>
    </location>
</feature>
<dbReference type="OrthoDB" id="8685330at2759"/>
<dbReference type="FunFam" id="3.30.160.60:FF:000100">
    <property type="entry name" value="Zinc finger 45-like"/>
    <property type="match status" value="1"/>
</dbReference>
<dbReference type="GO" id="GO:0008270">
    <property type="term" value="F:zinc ion binding"/>
    <property type="evidence" value="ECO:0007669"/>
    <property type="project" value="UniProtKB-UniRule"/>
</dbReference>
<proteinExistence type="inferred from homology"/>
<keyword evidence="1 8" id="KW-0479">Metal-binding</keyword>
<dbReference type="PROSITE" id="PS51915">
    <property type="entry name" value="ZAD"/>
    <property type="match status" value="1"/>
</dbReference>
<evidence type="ECO:0008006" key="14">
    <source>
        <dbReference type="Google" id="ProtNLM"/>
    </source>
</evidence>
<dbReference type="EnsemblMetazoa" id="SCAU001884-RA">
    <property type="protein sequence ID" value="SCAU001884-PA"/>
    <property type="gene ID" value="SCAU001884"/>
</dbReference>
<keyword evidence="13" id="KW-1185">Reference proteome</keyword>
<evidence type="ECO:0000256" key="5">
    <source>
        <dbReference type="ARBA" id="ARBA00023242"/>
    </source>
</evidence>
<protein>
    <recommendedName>
        <fullName evidence="14">Protein krueppel</fullName>
    </recommendedName>
</protein>
<dbReference type="PANTHER" id="PTHR24388:SF104">
    <property type="entry name" value="AT-RICH BINDING PROTEIN-RELATED"/>
    <property type="match status" value="1"/>
</dbReference>
<feature type="compositionally biased region" description="Low complexity" evidence="9">
    <location>
        <begin position="936"/>
        <end position="953"/>
    </location>
</feature>
<dbReference type="AlphaFoldDB" id="A0A1I8NTI2"/>
<feature type="region of interest" description="Disordered" evidence="9">
    <location>
        <begin position="936"/>
        <end position="957"/>
    </location>
</feature>
<feature type="domain" description="C2H2-type" evidence="10">
    <location>
        <begin position="509"/>
        <end position="537"/>
    </location>
</feature>
<name>A0A1I8NTI2_STOCA</name>
<dbReference type="GO" id="GO:0005634">
    <property type="term" value="C:nucleus"/>
    <property type="evidence" value="ECO:0007669"/>
    <property type="project" value="InterPro"/>
</dbReference>
<dbReference type="SUPFAM" id="SSF57716">
    <property type="entry name" value="Glucocorticoid receptor-like (DNA-binding domain)"/>
    <property type="match status" value="1"/>
</dbReference>
<evidence type="ECO:0000256" key="8">
    <source>
        <dbReference type="PROSITE-ProRule" id="PRU01263"/>
    </source>
</evidence>
<dbReference type="STRING" id="35570.A0A1I8NTI2"/>
<dbReference type="GO" id="GO:0000981">
    <property type="term" value="F:DNA-binding transcription factor activity, RNA polymerase II-specific"/>
    <property type="evidence" value="ECO:0007669"/>
    <property type="project" value="TreeGrafter"/>
</dbReference>
<reference evidence="13" key="1">
    <citation type="submission" date="2015-05" db="EMBL/GenBank/DDBJ databases">
        <authorList>
            <person name="Wilson R.K."/>
            <person name="Warren W.C."/>
            <person name="Olafson P."/>
        </authorList>
    </citation>
    <scope>NUCLEOTIDE SEQUENCE [LARGE SCALE GENOMIC DNA]</scope>
    <source>
        <strain evidence="13">USDA</strain>
    </source>
</reference>
<evidence type="ECO:0000256" key="1">
    <source>
        <dbReference type="ARBA" id="ARBA00022723"/>
    </source>
</evidence>
<dbReference type="VEuPathDB" id="VectorBase:SCAU001884"/>
<keyword evidence="3 7" id="KW-0863">Zinc-finger</keyword>
<dbReference type="GO" id="GO:0000978">
    <property type="term" value="F:RNA polymerase II cis-regulatory region sequence-specific DNA binding"/>
    <property type="evidence" value="ECO:0007669"/>
    <property type="project" value="TreeGrafter"/>
</dbReference>
<keyword evidence="4 8" id="KW-0862">Zinc</keyword>
<feature type="binding site" evidence="8">
    <location>
        <position position="66"/>
    </location>
    <ligand>
        <name>Zn(2+)</name>
        <dbReference type="ChEBI" id="CHEBI:29105"/>
    </ligand>
</feature>
<sequence length="978" mass="109312">MEQLGELEACRICVTCYPIAEMDFIHIFQKNEEFQHELNFIRGEIKQWQLKIELDDGLPQRICADCFAKFCSIEAFRKECEMAQQKLVQTVLQAENKNNVLQSPMLAQTTSTGGGVGGGAMPMMDTATDHQQDLVSAVALVPQNDIVLNDYRVFDQRFDQFDDNPTLMDSSSTLLDNNLTGNGMGFLPSQNLFTFETAEAPSAGTLPLDETEPPSIMGEIMDVQSAAGNGDEHKSNLEDMLKSSIISTNTTSITTTNQTSANMTVVTTRTTTTTPSTVAAAATYAAIIKTEPSVMFKTERSSNKAANDNISDNECDDVNVNKRLKGLPYTCHYCYCPDSGPIDHLSFTDEDALSQHFFDIHDPNRPYICPQCDNSYKTQWLRDNHVRIAHETVKKCNLCQKTLRGSLEIHQFHCQHVGDWECGTCKEKFPNTPHFRFRLHQRNHERNKSFNCRVCERSFTRKANLESHEKMHKNEGKSLWNCDICKTNFLTNYDLRRHNYQQHDDESPVKCKDCNQGFSSIAFLQRHITQIHNSISTNVMPSSNLHICLKCNATFTSLDTLQKHMAIANNNNGQCLSSTSNFDYKERRRIQRQGVFPCFLCPKRFHLRSQLDKHLNTHDARLRPYQCEQCYVRCRTAVELKQHVDVAHLNIKAFSCEKCGKSFGYKKDLRDHMLFHAELNVHCTEEGCDYVCKNEKALNDHIRHKHRLLSCEYCHEEFTRQKLTAHLRNVHRTEIDVELAGESEHFLKSKLLNNNNDITQISFNLLNTQAVANSGNINATAAFESLSSSLSAVASTSSACSSSSISSSPPMTASNNLNLNNSNNNNNNNHSNNMLHMTASVIPVSPTSSSSTLSSNLATVAPTQAATNASNIFITDHNSNNLALNDFVATATTINTTQNDMNLVNGAAAAVGHGVGPHNANVNCIRDTMFVVSSTTTSASTSTSPSTTTTSPSNINENNLDQYFMASLMDTEQEITVT</sequence>
<comment type="similarity">
    <text evidence="6">Belongs to the snail C2H2-type zinc-finger protein family.</text>
</comment>
<feature type="domain" description="C2H2-type" evidence="10">
    <location>
        <begin position="654"/>
        <end position="681"/>
    </location>
</feature>
<dbReference type="PROSITE" id="PS50157">
    <property type="entry name" value="ZINC_FINGER_C2H2_2"/>
    <property type="match status" value="5"/>
</dbReference>
<reference evidence="12" key="2">
    <citation type="submission" date="2020-05" db="UniProtKB">
        <authorList>
            <consortium name="EnsemblMetazoa"/>
        </authorList>
    </citation>
    <scope>IDENTIFICATION</scope>
    <source>
        <strain evidence="12">USDA</strain>
    </source>
</reference>
<keyword evidence="5" id="KW-0539">Nucleus</keyword>
<dbReference type="EnsemblMetazoa" id="SCAU001884-RB">
    <property type="protein sequence ID" value="SCAU001884-PB"/>
    <property type="gene ID" value="SCAU001884"/>
</dbReference>
<evidence type="ECO:0000256" key="4">
    <source>
        <dbReference type="ARBA" id="ARBA00022833"/>
    </source>
</evidence>